<keyword evidence="28" id="KW-1185">Reference proteome</keyword>
<dbReference type="SUPFAM" id="SSF56014">
    <property type="entry name" value="Nitrite and sulphite reductase 4Fe-4S domain-like"/>
    <property type="match status" value="1"/>
</dbReference>
<dbReference type="Pfam" id="PF03460">
    <property type="entry name" value="NIR_SIR_ferr"/>
    <property type="match status" value="1"/>
</dbReference>
<dbReference type="RefSeq" id="WP_264250017.1">
    <property type="nucleotide sequence ID" value="NZ_CP107567.1"/>
</dbReference>
<dbReference type="PROSITE" id="PS00365">
    <property type="entry name" value="NIR_SIR"/>
    <property type="match status" value="1"/>
</dbReference>
<comment type="similarity">
    <text evidence="6">Belongs to the nitrite and sulfite reductase 4Fe-4S domain family.</text>
</comment>
<feature type="domain" description="BFD-like [2Fe-2S]-binding" evidence="24">
    <location>
        <begin position="424"/>
        <end position="471"/>
    </location>
</feature>
<comment type="function">
    <text evidence="4">Catalyzes the reduction of sulfite to sulfide, a step in the biosynthesis of sulfur-containing amino acids and cofactors.</text>
</comment>
<dbReference type="Pfam" id="PF04324">
    <property type="entry name" value="Fer2_BFD"/>
    <property type="match status" value="1"/>
</dbReference>
<feature type="domain" description="Nitrite/Sulfite reductase ferredoxin-like" evidence="23">
    <location>
        <begin position="572"/>
        <end position="633"/>
    </location>
</feature>
<dbReference type="PRINTS" id="PR00411">
    <property type="entry name" value="PNDRDTASEI"/>
</dbReference>
<dbReference type="InterPro" id="IPR036188">
    <property type="entry name" value="FAD/NAD-bd_sf"/>
</dbReference>
<evidence type="ECO:0000256" key="10">
    <source>
        <dbReference type="ARBA" id="ARBA00022630"/>
    </source>
</evidence>
<feature type="domain" description="Nitrite/sulphite reductase 4Fe-4S" evidence="22">
    <location>
        <begin position="644"/>
        <end position="780"/>
    </location>
</feature>
<evidence type="ECO:0000256" key="12">
    <source>
        <dbReference type="ARBA" id="ARBA00022723"/>
    </source>
</evidence>
<dbReference type="InterPro" id="IPR017121">
    <property type="entry name" value="Nitrite_Rdtase_lsu"/>
</dbReference>
<evidence type="ECO:0000256" key="5">
    <source>
        <dbReference type="ARBA" id="ARBA00005096"/>
    </source>
</evidence>
<dbReference type="InterPro" id="IPR041854">
    <property type="entry name" value="BFD-like_2Fe2S-bd_dom_sf"/>
</dbReference>
<proteinExistence type="inferred from homology"/>
<dbReference type="Pfam" id="PF01077">
    <property type="entry name" value="NIR_SIR"/>
    <property type="match status" value="1"/>
</dbReference>
<dbReference type="InterPro" id="IPR005117">
    <property type="entry name" value="NiRdtase/SiRdtase_haem-b_fer"/>
</dbReference>
<evidence type="ECO:0000259" key="25">
    <source>
        <dbReference type="Pfam" id="PF07992"/>
    </source>
</evidence>
<evidence type="ECO:0000313" key="27">
    <source>
        <dbReference type="EMBL" id="UYQ66467.1"/>
    </source>
</evidence>
<sequence length="863" mass="91497">MSPSATTPTIVVVGHGMVGQRFLEALAERGVTERARIVVLCEEPRPAYDRVRLTSYFSGNTPDDLSMVEDGFMERHGIELHLDDPAERIDTAARTVTSRAGLTLAYDTLVLATGSYPFVPPVPGKDAEGCFVYRTIEDLLAIEEYAKTARVGAVVGGGLLGLEAAGALKGLGLETHIVEFAPRLMPVQVDEGGGAALLRTIEGMGLSVHTGVGTQEVTARQDGTVNGMALSDGSVLEADLVVFSAGVRPRDQLARDAGLAVGERGGIVVDEQCRTSDPAVFAIGECALASDGRVYGLVAPGYEMAEAAAAALDGQAQTFTGADTSTKLKLLGVDVASFGDAHGAADGCLDVVYSDSRAGVYKKLVVGAGGELLGGILVGDAESYGTLRAFTGTVPPMAPEQLVLPAGAGAPVALGPAALPDEAVICSCHNVTKGTIRGAVTDHQCTTVPEVKKCTKAGTGCGSCVKVLGQLVNAELEASGVEVDKGLCGCFGQTRQELYEIVRALRITSYRQLLDAHGREAARGGDGCEICKPAVGSIIASLAPTIGAPGYVLEGEQAALQDTNDHFLANMQKNGSYSIVPRIPGGEITPEKLIVIGEVARDFGLYTKITGGQRIDMFGARVDQLPQIWARLVDAGFESGHAYGKALRTVKSCVGQTWCRYGVQDSVRMAIDLELRYRGLRSPHKLKSAVSGCQRECAEAQSKDFGVIATANGWNLYVGGNGGATPRHADLLAQDLSDAELVRLIDRFLMFYIRTADRLERTSTWLERIEGGLEHVRDVVVNDSLGICAELESLMADHVAGYRDEWAETLNDPERLLRFVSFVNAPDVPDPTVKFVPERDQVKPDLPLLSIRSYHQTLEGAAR</sequence>
<dbReference type="SUPFAM" id="SSF55124">
    <property type="entry name" value="Nitrite/Sulfite reductase N-terminal domain-like"/>
    <property type="match status" value="1"/>
</dbReference>
<keyword evidence="17" id="KW-0411">Iron-sulfur</keyword>
<dbReference type="InterPro" id="IPR052034">
    <property type="entry name" value="NasD-like"/>
</dbReference>
<dbReference type="PANTHER" id="PTHR43809">
    <property type="entry name" value="NITRITE REDUCTASE (NADH) LARGE SUBUNIT"/>
    <property type="match status" value="1"/>
</dbReference>
<dbReference type="InterPro" id="IPR036136">
    <property type="entry name" value="Nit/Sulf_reduc_fer-like_dom_sf"/>
</dbReference>
<dbReference type="PIRSF" id="PIRSF037149">
    <property type="entry name" value="NirB"/>
    <property type="match status" value="1"/>
</dbReference>
<keyword evidence="18 21" id="KW-0534">Nitrate assimilation</keyword>
<evidence type="ECO:0000256" key="13">
    <source>
        <dbReference type="ARBA" id="ARBA00022784"/>
    </source>
</evidence>
<evidence type="ECO:0000256" key="16">
    <source>
        <dbReference type="ARBA" id="ARBA00023004"/>
    </source>
</evidence>
<dbReference type="InterPro" id="IPR006067">
    <property type="entry name" value="NO2/SO3_Rdtase_4Fe4S_dom"/>
</dbReference>
<evidence type="ECO:0000259" key="23">
    <source>
        <dbReference type="Pfam" id="PF03460"/>
    </source>
</evidence>
<dbReference type="EMBL" id="CP107567">
    <property type="protein sequence ID" value="UYQ66467.1"/>
    <property type="molecule type" value="Genomic_DNA"/>
</dbReference>
<dbReference type="InterPro" id="IPR006066">
    <property type="entry name" value="NO2/SO3_Rdtase_FeS/sirohaem_BS"/>
</dbReference>
<evidence type="ECO:0000256" key="18">
    <source>
        <dbReference type="ARBA" id="ARBA00023063"/>
    </source>
</evidence>
<dbReference type="PANTHER" id="PTHR43809:SF1">
    <property type="entry name" value="NITRITE REDUCTASE (NADH) LARGE SUBUNIT"/>
    <property type="match status" value="1"/>
</dbReference>
<keyword evidence="10 21" id="KW-0285">Flavoprotein</keyword>
<keyword evidence="16" id="KW-0408">Iron</keyword>
<keyword evidence="9" id="KW-0349">Heme</keyword>
<evidence type="ECO:0000259" key="26">
    <source>
        <dbReference type="Pfam" id="PF18267"/>
    </source>
</evidence>
<dbReference type="Gene3D" id="1.10.10.1100">
    <property type="entry name" value="BFD-like [2Fe-2S]-binding domain"/>
    <property type="match status" value="1"/>
</dbReference>
<evidence type="ECO:0000259" key="22">
    <source>
        <dbReference type="Pfam" id="PF01077"/>
    </source>
</evidence>
<evidence type="ECO:0000256" key="15">
    <source>
        <dbReference type="ARBA" id="ARBA00023002"/>
    </source>
</evidence>
<dbReference type="CDD" id="cd19944">
    <property type="entry name" value="NirB_Fer2_BFD-like_2"/>
    <property type="match status" value="1"/>
</dbReference>
<accession>A0ABY6IL03</accession>
<evidence type="ECO:0000256" key="11">
    <source>
        <dbReference type="ARBA" id="ARBA00022714"/>
    </source>
</evidence>
<evidence type="ECO:0000256" key="14">
    <source>
        <dbReference type="ARBA" id="ARBA00022827"/>
    </source>
</evidence>
<evidence type="ECO:0000313" key="28">
    <source>
        <dbReference type="Proteomes" id="UP001163878"/>
    </source>
</evidence>
<comment type="cofactor">
    <cofactor evidence="3 21">
        <name>FAD</name>
        <dbReference type="ChEBI" id="CHEBI:57692"/>
    </cofactor>
</comment>
<evidence type="ECO:0000256" key="1">
    <source>
        <dbReference type="ARBA" id="ARBA00001929"/>
    </source>
</evidence>
<dbReference type="PRINTS" id="PR00397">
    <property type="entry name" value="SIROHAEM"/>
</dbReference>
<keyword evidence="12" id="KW-0479">Metal-binding</keyword>
<dbReference type="Gene3D" id="3.30.413.10">
    <property type="entry name" value="Sulfite Reductase Hemoprotein, domain 1"/>
    <property type="match status" value="1"/>
</dbReference>
<evidence type="ECO:0000256" key="6">
    <source>
        <dbReference type="ARBA" id="ARBA00010429"/>
    </source>
</evidence>
<evidence type="ECO:0000256" key="8">
    <source>
        <dbReference type="ARBA" id="ARBA00022485"/>
    </source>
</evidence>
<dbReference type="InterPro" id="IPR016156">
    <property type="entry name" value="FAD/NAD-linked_Rdtase_dimer_sf"/>
</dbReference>
<dbReference type="InterPro" id="IPR007419">
    <property type="entry name" value="BFD-like_2Fe2S-bd_dom"/>
</dbReference>
<evidence type="ECO:0000256" key="17">
    <source>
        <dbReference type="ARBA" id="ARBA00023014"/>
    </source>
</evidence>
<evidence type="ECO:0000256" key="3">
    <source>
        <dbReference type="ARBA" id="ARBA00001974"/>
    </source>
</evidence>
<dbReference type="Pfam" id="PF18267">
    <property type="entry name" value="Rubredoxin_C"/>
    <property type="match status" value="1"/>
</dbReference>
<comment type="pathway">
    <text evidence="5">Nitrogen metabolism; nitrate reduction (assimilation).</text>
</comment>
<dbReference type="SUPFAM" id="SSF51905">
    <property type="entry name" value="FAD/NAD(P)-binding domain"/>
    <property type="match status" value="2"/>
</dbReference>
<feature type="domain" description="NADH-rubredoxin oxidoreductase C-terminal" evidence="26">
    <location>
        <begin position="325"/>
        <end position="387"/>
    </location>
</feature>
<evidence type="ECO:0000256" key="9">
    <source>
        <dbReference type="ARBA" id="ARBA00022617"/>
    </source>
</evidence>
<keyword evidence="8" id="KW-0004">4Fe-4S</keyword>
<gene>
    <name evidence="27" type="primary">nirB</name>
    <name evidence="27" type="ORF">OGH68_11305</name>
</gene>
<organism evidence="27 28">
    <name type="scientific">Streptomyces peucetius</name>
    <dbReference type="NCBI Taxonomy" id="1950"/>
    <lineage>
        <taxon>Bacteria</taxon>
        <taxon>Bacillati</taxon>
        <taxon>Actinomycetota</taxon>
        <taxon>Actinomycetes</taxon>
        <taxon>Kitasatosporales</taxon>
        <taxon>Streptomycetaceae</taxon>
        <taxon>Streptomyces</taxon>
    </lineage>
</organism>
<dbReference type="EC" id="1.8.7.1" evidence="7"/>
<comment type="cofactor">
    <cofactor evidence="1">
        <name>siroheme</name>
        <dbReference type="ChEBI" id="CHEBI:60052"/>
    </cofactor>
</comment>
<evidence type="ECO:0000256" key="2">
    <source>
        <dbReference type="ARBA" id="ARBA00001966"/>
    </source>
</evidence>
<protein>
    <recommendedName>
        <fullName evidence="7">assimilatory sulfite reductase (ferredoxin)</fullName>
        <ecNumber evidence="7">1.8.7.1</ecNumber>
    </recommendedName>
</protein>
<comment type="cofactor">
    <cofactor evidence="19">
        <name>[2Fe-2S] cluster</name>
        <dbReference type="ChEBI" id="CHEBI:190135"/>
    </cofactor>
</comment>
<dbReference type="InterPro" id="IPR023753">
    <property type="entry name" value="FAD/NAD-binding_dom"/>
</dbReference>
<keyword evidence="11" id="KW-0001">2Fe-2S</keyword>
<comment type="catalytic activity">
    <reaction evidence="20">
        <text>hydrogen sulfide + 6 oxidized [2Fe-2S]-[ferredoxin] + 3 H2O = sulfite + 6 reduced [2Fe-2S]-[ferredoxin] + 7 H(+)</text>
        <dbReference type="Rhea" id="RHEA:23132"/>
        <dbReference type="Rhea" id="RHEA-COMP:10000"/>
        <dbReference type="Rhea" id="RHEA-COMP:10001"/>
        <dbReference type="ChEBI" id="CHEBI:15377"/>
        <dbReference type="ChEBI" id="CHEBI:15378"/>
        <dbReference type="ChEBI" id="CHEBI:17359"/>
        <dbReference type="ChEBI" id="CHEBI:29919"/>
        <dbReference type="ChEBI" id="CHEBI:33737"/>
        <dbReference type="ChEBI" id="CHEBI:33738"/>
        <dbReference type="EC" id="1.8.7.1"/>
    </reaction>
</comment>
<evidence type="ECO:0000256" key="4">
    <source>
        <dbReference type="ARBA" id="ARBA00003247"/>
    </source>
</evidence>
<evidence type="ECO:0000256" key="19">
    <source>
        <dbReference type="ARBA" id="ARBA00034078"/>
    </source>
</evidence>
<keyword evidence="13" id="KW-0883">Thioether bond</keyword>
<dbReference type="InterPro" id="IPR041575">
    <property type="entry name" value="Rubredoxin_C"/>
</dbReference>
<dbReference type="PRINTS" id="PR00368">
    <property type="entry name" value="FADPNR"/>
</dbReference>
<keyword evidence="15" id="KW-0560">Oxidoreductase</keyword>
<evidence type="ECO:0000259" key="24">
    <source>
        <dbReference type="Pfam" id="PF04324"/>
    </source>
</evidence>
<evidence type="ECO:0000256" key="7">
    <source>
        <dbReference type="ARBA" id="ARBA00012353"/>
    </source>
</evidence>
<name>A0ABY6IL03_STRPE</name>
<reference evidence="27" key="1">
    <citation type="submission" date="2022-10" db="EMBL/GenBank/DDBJ databases">
        <title>Cytochrome P450 Catalyzes Benzene Ring Formation in the Biosynthesis of Trialkyl-Substituted Aromatic Polyketides.</title>
        <authorList>
            <person name="Zhao E."/>
            <person name="Ge H."/>
        </authorList>
    </citation>
    <scope>NUCLEOTIDE SEQUENCE</scope>
    <source>
        <strain evidence="27">NA0869</strain>
    </source>
</reference>
<feature type="domain" description="FAD/NAD(P)-binding" evidence="25">
    <location>
        <begin position="9"/>
        <end position="304"/>
    </location>
</feature>
<evidence type="ECO:0000256" key="21">
    <source>
        <dbReference type="PIRNR" id="PIRNR037149"/>
    </source>
</evidence>
<dbReference type="Pfam" id="PF07992">
    <property type="entry name" value="Pyr_redox_2"/>
    <property type="match status" value="1"/>
</dbReference>
<dbReference type="Proteomes" id="UP001163878">
    <property type="component" value="Chromosome"/>
</dbReference>
<dbReference type="CDD" id="cd19943">
    <property type="entry name" value="NirB_Fer2_BFD-like_1"/>
    <property type="match status" value="1"/>
</dbReference>
<dbReference type="Gene3D" id="3.30.390.30">
    <property type="match status" value="1"/>
</dbReference>
<evidence type="ECO:0000256" key="20">
    <source>
        <dbReference type="ARBA" id="ARBA00049518"/>
    </source>
</evidence>
<keyword evidence="14 21" id="KW-0274">FAD</keyword>
<dbReference type="InterPro" id="IPR045854">
    <property type="entry name" value="NO2/SO3_Rdtase_4Fe4S_sf"/>
</dbReference>
<dbReference type="Gene3D" id="3.50.50.60">
    <property type="entry name" value="FAD/NAD(P)-binding domain"/>
    <property type="match status" value="2"/>
</dbReference>
<comment type="cofactor">
    <cofactor evidence="2">
        <name>[4Fe-4S] cluster</name>
        <dbReference type="ChEBI" id="CHEBI:49883"/>
    </cofactor>
</comment>
<dbReference type="InterPro" id="IPR012744">
    <property type="entry name" value="Nitri_red_NirB"/>
</dbReference>
<dbReference type="NCBIfam" id="TIGR02374">
    <property type="entry name" value="nitri_red_nirB"/>
    <property type="match status" value="1"/>
</dbReference>
<dbReference type="NCBIfam" id="NF011565">
    <property type="entry name" value="PRK14989.1"/>
    <property type="match status" value="1"/>
</dbReference>